<sequence length="238" mass="25223">MLGERGAVMSDTKARASAQALRFAATLKAVEASVRLGFIDASDDGSASTYTADLTMLVTVSGTDHAVRYHRSAEGVLSIGLADDCGLLPLYRALAALHDEPAPADAFLRNWYYGAMPPDVRPSPAHAFVDALRRLLDDTADAEMAAFDAERSASAHHVVMLHVPAGRFAEFDALAADHGLGREGALRRLMFAALRNPSLLEEREADVGPMDDLDVGEEPAPPAESPVDRQEGNGTAAG</sequence>
<gene>
    <name evidence="2" type="ORF">DF051_38455</name>
</gene>
<evidence type="ECO:0000313" key="2">
    <source>
        <dbReference type="EMBL" id="RQT03167.1"/>
    </source>
</evidence>
<evidence type="ECO:0000256" key="1">
    <source>
        <dbReference type="SAM" id="MobiDB-lite"/>
    </source>
</evidence>
<dbReference type="EMBL" id="QTQV01000047">
    <property type="protein sequence ID" value="RQT03167.1"/>
    <property type="molecule type" value="Genomic_DNA"/>
</dbReference>
<protein>
    <submittedName>
        <fullName evidence="2">Uncharacterized protein</fullName>
    </submittedName>
</protein>
<accession>A0A3N8NTT5</accession>
<evidence type="ECO:0000313" key="3">
    <source>
        <dbReference type="Proteomes" id="UP000277921"/>
    </source>
</evidence>
<proteinExistence type="predicted"/>
<reference evidence="2 3" key="1">
    <citation type="submission" date="2018-08" db="EMBL/GenBank/DDBJ databases">
        <title>Comparative analysis of Burkholderia isolates from Puerto Rico.</title>
        <authorList>
            <person name="Hall C."/>
            <person name="Sahl J."/>
            <person name="Wagner D."/>
        </authorList>
    </citation>
    <scope>NUCLEOTIDE SEQUENCE [LARGE SCALE GENOMIC DNA]</scope>
    <source>
        <strain evidence="2 3">Bp9025</strain>
    </source>
</reference>
<name>A0A3N8NTT5_9BURK</name>
<organism evidence="2 3">
    <name type="scientific">Burkholderia contaminans</name>
    <dbReference type="NCBI Taxonomy" id="488447"/>
    <lineage>
        <taxon>Bacteria</taxon>
        <taxon>Pseudomonadati</taxon>
        <taxon>Pseudomonadota</taxon>
        <taxon>Betaproteobacteria</taxon>
        <taxon>Burkholderiales</taxon>
        <taxon>Burkholderiaceae</taxon>
        <taxon>Burkholderia</taxon>
        <taxon>Burkholderia cepacia complex</taxon>
    </lineage>
</organism>
<comment type="caution">
    <text evidence="2">The sequence shown here is derived from an EMBL/GenBank/DDBJ whole genome shotgun (WGS) entry which is preliminary data.</text>
</comment>
<dbReference type="Proteomes" id="UP000277921">
    <property type="component" value="Unassembled WGS sequence"/>
</dbReference>
<feature type="region of interest" description="Disordered" evidence="1">
    <location>
        <begin position="201"/>
        <end position="238"/>
    </location>
</feature>
<dbReference type="AlphaFoldDB" id="A0A3N8NTT5"/>